<evidence type="ECO:0000313" key="3">
    <source>
        <dbReference type="Proteomes" id="UP000345637"/>
    </source>
</evidence>
<dbReference type="Proteomes" id="UP000345637">
    <property type="component" value="Unassembled WGS sequence"/>
</dbReference>
<gene>
    <name evidence="2" type="primary">alx</name>
    <name evidence="2" type="ORF">NCTC12998_07676</name>
</gene>
<keyword evidence="1" id="KW-1133">Transmembrane helix</keyword>
<dbReference type="EMBL" id="CAADJE010000043">
    <property type="protein sequence ID" value="VFS93673.1"/>
    <property type="molecule type" value="Genomic_DNA"/>
</dbReference>
<feature type="transmembrane region" description="Helical" evidence="1">
    <location>
        <begin position="41"/>
        <end position="63"/>
    </location>
</feature>
<evidence type="ECO:0000256" key="1">
    <source>
        <dbReference type="SAM" id="Phobius"/>
    </source>
</evidence>
<protein>
    <submittedName>
        <fullName evidence="2">Inner membrane protein alx</fullName>
    </submittedName>
</protein>
<feature type="transmembrane region" description="Helical" evidence="1">
    <location>
        <begin position="6"/>
        <end position="29"/>
    </location>
</feature>
<accession>A0A485D9V8</accession>
<keyword evidence="1" id="KW-0812">Transmembrane</keyword>
<name>A0A485D9V8_RAOPL</name>
<organism evidence="2 3">
    <name type="scientific">Raoultella planticola</name>
    <name type="common">Klebsiella planticola</name>
    <dbReference type="NCBI Taxonomy" id="575"/>
    <lineage>
        <taxon>Bacteria</taxon>
        <taxon>Pseudomonadati</taxon>
        <taxon>Pseudomonadota</taxon>
        <taxon>Gammaproteobacteria</taxon>
        <taxon>Enterobacterales</taxon>
        <taxon>Enterobacteriaceae</taxon>
        <taxon>Klebsiella/Raoultella group</taxon>
        <taxon>Raoultella</taxon>
    </lineage>
</organism>
<proteinExistence type="predicted"/>
<dbReference type="AlphaFoldDB" id="A0A485D9V8"/>
<keyword evidence="1" id="KW-0472">Membrane</keyword>
<sequence>MNTVGTPLLWGGFAVVVVIMLAIDLLLQGRRGAHGMTMKQAAGWSILWVTLSLLFNAVFWWYLAQTGRPCRCRSAGAGFPHRLSD</sequence>
<reference evidence="2 3" key="1">
    <citation type="submission" date="2019-03" db="EMBL/GenBank/DDBJ databases">
        <authorList>
            <consortium name="Pathogen Informatics"/>
        </authorList>
    </citation>
    <scope>NUCLEOTIDE SEQUENCE [LARGE SCALE GENOMIC DNA]</scope>
    <source>
        <strain evidence="2 3">NCTC12998</strain>
    </source>
</reference>
<evidence type="ECO:0000313" key="2">
    <source>
        <dbReference type="EMBL" id="VFS93673.1"/>
    </source>
</evidence>